<dbReference type="FunFam" id="1.20.5.170:FF:000073">
    <property type="entry name" value="Voltage-gated hydrogen channel 1"/>
    <property type="match status" value="1"/>
</dbReference>
<feature type="coiled-coil region" evidence="10">
    <location>
        <begin position="205"/>
        <end position="232"/>
    </location>
</feature>
<dbReference type="PANTHER" id="PTHR46480:SF1">
    <property type="entry name" value="VOLTAGE-GATED HYDROGEN CHANNEL 1"/>
    <property type="match status" value="1"/>
</dbReference>
<evidence type="ECO:0000256" key="10">
    <source>
        <dbReference type="SAM" id="Coils"/>
    </source>
</evidence>
<accession>A0A093CQ46</accession>
<protein>
    <submittedName>
        <fullName evidence="13">Voltage-gated hydrogen channel 1</fullName>
    </submittedName>
</protein>
<evidence type="ECO:0000313" key="13">
    <source>
        <dbReference type="EMBL" id="KFV14437.1"/>
    </source>
</evidence>
<evidence type="ECO:0000259" key="12">
    <source>
        <dbReference type="Pfam" id="PF16799"/>
    </source>
</evidence>
<keyword evidence="2" id="KW-0813">Transport</keyword>
<dbReference type="InterPro" id="IPR031844">
    <property type="entry name" value="VGPC1_C"/>
</dbReference>
<dbReference type="Gene3D" id="1.20.120.350">
    <property type="entry name" value="Voltage-gated potassium channels. Chain C"/>
    <property type="match status" value="1"/>
</dbReference>
<name>A0A093CQ46_9AVES</name>
<keyword evidence="14" id="KW-1185">Reference proteome</keyword>
<keyword evidence="6 11" id="KW-1133">Transmembrane helix</keyword>
<reference evidence="13 14" key="1">
    <citation type="submission" date="2014-04" db="EMBL/GenBank/DDBJ databases">
        <title>Genome evolution of avian class.</title>
        <authorList>
            <person name="Zhang G."/>
            <person name="Li C."/>
        </authorList>
    </citation>
    <scope>NUCLEOTIDE SEQUENCE [LARGE SCALE GENOMIC DNA]</scope>
    <source>
        <strain evidence="13">BGI_N339</strain>
    </source>
</reference>
<dbReference type="GO" id="GO:0034702">
    <property type="term" value="C:monoatomic ion channel complex"/>
    <property type="evidence" value="ECO:0007669"/>
    <property type="project" value="UniProtKB-KW"/>
</dbReference>
<evidence type="ECO:0000256" key="3">
    <source>
        <dbReference type="ARBA" id="ARBA00022475"/>
    </source>
</evidence>
<evidence type="ECO:0000256" key="8">
    <source>
        <dbReference type="ARBA" id="ARBA00023136"/>
    </source>
</evidence>
<organism evidence="13 14">
    <name type="scientific">Pterocles gutturalis</name>
    <name type="common">yellow-throated sandgrouse</name>
    <dbReference type="NCBI Taxonomy" id="240206"/>
    <lineage>
        <taxon>Eukaryota</taxon>
        <taxon>Metazoa</taxon>
        <taxon>Chordata</taxon>
        <taxon>Craniata</taxon>
        <taxon>Vertebrata</taxon>
        <taxon>Euteleostomi</taxon>
        <taxon>Archelosauria</taxon>
        <taxon>Archosauria</taxon>
        <taxon>Dinosauria</taxon>
        <taxon>Saurischia</taxon>
        <taxon>Theropoda</taxon>
        <taxon>Coelurosauria</taxon>
        <taxon>Aves</taxon>
        <taxon>Neognathae</taxon>
        <taxon>Neoaves</taxon>
        <taxon>Columbimorphae</taxon>
        <taxon>Pterocliformes</taxon>
        <taxon>Pteroclidae</taxon>
        <taxon>Pterocles</taxon>
    </lineage>
</organism>
<dbReference type="Gene3D" id="1.20.5.170">
    <property type="match status" value="1"/>
</dbReference>
<keyword evidence="9" id="KW-0407">Ion channel</keyword>
<evidence type="ECO:0000256" key="11">
    <source>
        <dbReference type="SAM" id="Phobius"/>
    </source>
</evidence>
<dbReference type="Pfam" id="PF16799">
    <property type="entry name" value="VGPC1_C"/>
    <property type="match status" value="1"/>
</dbReference>
<proteinExistence type="predicted"/>
<dbReference type="AlphaFoldDB" id="A0A093CQ46"/>
<gene>
    <name evidence="13" type="ORF">N339_07021</name>
</gene>
<dbReference type="EMBL" id="KL245326">
    <property type="protein sequence ID" value="KFV14437.1"/>
    <property type="molecule type" value="Genomic_DNA"/>
</dbReference>
<keyword evidence="8 11" id="KW-0472">Membrane</keyword>
<evidence type="ECO:0000256" key="7">
    <source>
        <dbReference type="ARBA" id="ARBA00023065"/>
    </source>
</evidence>
<sequence>MSRYLKHFTVVGDDPVQWSNDYRKWEEEEDAGENGEKQPDSEIKLEPTRSRVSFQHMMKKLFSSHRFQIVVVCLVILDALLVLGELLMDLKIIHPDKYNITPKVFHYLSLSILTIFLVEVGFKVFVYRREFFHHKFEVLDGIVVIVSFILDVVLIFREHECSVLFTSCSCPVYIVKPSAGNCFTGIILSVKTRSEQQVSKLKQVNLKLATKVEQLEHSCAEKEQEIERLNKILKQHGLISEQ</sequence>
<feature type="transmembrane region" description="Helical" evidence="11">
    <location>
        <begin position="67"/>
        <end position="84"/>
    </location>
</feature>
<evidence type="ECO:0000313" key="14">
    <source>
        <dbReference type="Proteomes" id="UP000053149"/>
    </source>
</evidence>
<dbReference type="InterPro" id="IPR027359">
    <property type="entry name" value="Volt_channel_dom_sf"/>
</dbReference>
<feature type="domain" description="Voltage-gated hydrogen channel 1 C-terminal membrane-localisation" evidence="12">
    <location>
        <begin position="196"/>
        <end position="242"/>
    </location>
</feature>
<dbReference type="Proteomes" id="UP000053149">
    <property type="component" value="Unassembled WGS sequence"/>
</dbReference>
<evidence type="ECO:0000256" key="4">
    <source>
        <dbReference type="ARBA" id="ARBA00022692"/>
    </source>
</evidence>
<keyword evidence="3" id="KW-1003">Cell membrane</keyword>
<keyword evidence="7" id="KW-0406">Ion transport</keyword>
<evidence type="ECO:0000256" key="6">
    <source>
        <dbReference type="ARBA" id="ARBA00022989"/>
    </source>
</evidence>
<evidence type="ECO:0000256" key="2">
    <source>
        <dbReference type="ARBA" id="ARBA00022448"/>
    </source>
</evidence>
<dbReference type="PANTHER" id="PTHR46480">
    <property type="entry name" value="F20B24.22"/>
    <property type="match status" value="1"/>
</dbReference>
<dbReference type="GO" id="GO:0005886">
    <property type="term" value="C:plasma membrane"/>
    <property type="evidence" value="ECO:0007669"/>
    <property type="project" value="UniProtKB-SubCell"/>
</dbReference>
<comment type="subcellular location">
    <subcellularLocation>
        <location evidence="1">Cell membrane</location>
        <topology evidence="1">Multi-pass membrane protein</topology>
    </subcellularLocation>
</comment>
<dbReference type="InterPro" id="IPR031846">
    <property type="entry name" value="Hvcn1"/>
</dbReference>
<evidence type="ECO:0000256" key="1">
    <source>
        <dbReference type="ARBA" id="ARBA00004651"/>
    </source>
</evidence>
<feature type="transmembrane region" description="Helical" evidence="11">
    <location>
        <begin position="138"/>
        <end position="156"/>
    </location>
</feature>
<evidence type="ECO:0000256" key="9">
    <source>
        <dbReference type="ARBA" id="ARBA00023303"/>
    </source>
</evidence>
<keyword evidence="10" id="KW-0175">Coiled coil</keyword>
<dbReference type="GO" id="GO:0030171">
    <property type="term" value="F:voltage-gated proton channel activity"/>
    <property type="evidence" value="ECO:0007669"/>
    <property type="project" value="InterPro"/>
</dbReference>
<keyword evidence="4 11" id="KW-0812">Transmembrane</keyword>
<keyword evidence="5" id="KW-0851">Voltage-gated channel</keyword>
<feature type="transmembrane region" description="Helical" evidence="11">
    <location>
        <begin position="104"/>
        <end position="126"/>
    </location>
</feature>
<evidence type="ECO:0000256" key="5">
    <source>
        <dbReference type="ARBA" id="ARBA00022882"/>
    </source>
</evidence>